<dbReference type="RefSeq" id="WP_377094028.1">
    <property type="nucleotide sequence ID" value="NZ_JBHSJM010000001.1"/>
</dbReference>
<gene>
    <name evidence="2" type="ORF">ACFSQZ_11980</name>
</gene>
<organism evidence="2 3">
    <name type="scientific">Rubritalea spongiae</name>
    <dbReference type="NCBI Taxonomy" id="430797"/>
    <lineage>
        <taxon>Bacteria</taxon>
        <taxon>Pseudomonadati</taxon>
        <taxon>Verrucomicrobiota</taxon>
        <taxon>Verrucomicrobiia</taxon>
        <taxon>Verrucomicrobiales</taxon>
        <taxon>Rubritaleaceae</taxon>
        <taxon>Rubritalea</taxon>
    </lineage>
</organism>
<proteinExistence type="predicted"/>
<sequence length="223" mass="24963">MNQENPTIAASGVNELIQRIRDEGVEKARDEAKQIVHQAKQEAAQLVAKAEAQAKRELEAAREKIETETYASEEALKIAARDTVKNLGAGVSRVFRNQLERVIHEELGDASLIREVILAVASEAGEMVDAGTPAELLVHYEQGDENAEKRINDLIYHLSHETFKEGLTLKPQAGLQRGVSIKVEGADVLIDVNEETLTELLHHQLLPRYRHLLRNEHMDLDEE</sequence>
<evidence type="ECO:0000256" key="1">
    <source>
        <dbReference type="SAM" id="Coils"/>
    </source>
</evidence>
<protein>
    <recommendedName>
        <fullName evidence="4">V-type ATP synthase subunit E</fullName>
    </recommendedName>
</protein>
<reference evidence="3" key="1">
    <citation type="journal article" date="2019" name="Int. J. Syst. Evol. Microbiol.">
        <title>The Global Catalogue of Microorganisms (GCM) 10K type strain sequencing project: providing services to taxonomists for standard genome sequencing and annotation.</title>
        <authorList>
            <consortium name="The Broad Institute Genomics Platform"/>
            <consortium name="The Broad Institute Genome Sequencing Center for Infectious Disease"/>
            <person name="Wu L."/>
            <person name="Ma J."/>
        </authorList>
    </citation>
    <scope>NUCLEOTIDE SEQUENCE [LARGE SCALE GENOMIC DNA]</scope>
    <source>
        <strain evidence="3">JCM 16545</strain>
    </source>
</reference>
<comment type="caution">
    <text evidence="2">The sequence shown here is derived from an EMBL/GenBank/DDBJ whole genome shotgun (WGS) entry which is preliminary data.</text>
</comment>
<evidence type="ECO:0008006" key="4">
    <source>
        <dbReference type="Google" id="ProtNLM"/>
    </source>
</evidence>
<keyword evidence="1" id="KW-0175">Coiled coil</keyword>
<keyword evidence="3" id="KW-1185">Reference proteome</keyword>
<dbReference type="Gene3D" id="1.20.5.2950">
    <property type="match status" value="1"/>
</dbReference>
<dbReference type="Proteomes" id="UP001597297">
    <property type="component" value="Unassembled WGS sequence"/>
</dbReference>
<name>A0ABW5E6Z5_9BACT</name>
<feature type="coiled-coil region" evidence="1">
    <location>
        <begin position="25"/>
        <end position="71"/>
    </location>
</feature>
<accession>A0ABW5E6Z5</accession>
<evidence type="ECO:0000313" key="3">
    <source>
        <dbReference type="Proteomes" id="UP001597297"/>
    </source>
</evidence>
<evidence type="ECO:0000313" key="2">
    <source>
        <dbReference type="EMBL" id="MFD2277190.1"/>
    </source>
</evidence>
<dbReference type="EMBL" id="JBHUJC010000041">
    <property type="protein sequence ID" value="MFD2277190.1"/>
    <property type="molecule type" value="Genomic_DNA"/>
</dbReference>